<gene>
    <name evidence="2" type="ORF">E5K04_15590</name>
</gene>
<organism evidence="2 3">
    <name type="scientific">Crenobacter intestini</name>
    <dbReference type="NCBI Taxonomy" id="2563443"/>
    <lineage>
        <taxon>Bacteria</taxon>
        <taxon>Pseudomonadati</taxon>
        <taxon>Pseudomonadota</taxon>
        <taxon>Betaproteobacteria</taxon>
        <taxon>Neisseriales</taxon>
        <taxon>Neisseriaceae</taxon>
        <taxon>Crenobacter</taxon>
    </lineage>
</organism>
<protein>
    <submittedName>
        <fullName evidence="2">Uncharacterized protein</fullName>
    </submittedName>
</protein>
<proteinExistence type="predicted"/>
<dbReference type="AlphaFoldDB" id="A0A4T0UJ27"/>
<accession>A0A4T0UJ27</accession>
<dbReference type="RefSeq" id="WP_136555776.1">
    <property type="nucleotide sequence ID" value="NZ_STGJ01000025.1"/>
</dbReference>
<evidence type="ECO:0000256" key="1">
    <source>
        <dbReference type="SAM" id="SignalP"/>
    </source>
</evidence>
<evidence type="ECO:0000313" key="2">
    <source>
        <dbReference type="EMBL" id="TIC78538.1"/>
    </source>
</evidence>
<dbReference type="EMBL" id="STGJ01000025">
    <property type="protein sequence ID" value="TIC78538.1"/>
    <property type="molecule type" value="Genomic_DNA"/>
</dbReference>
<keyword evidence="3" id="KW-1185">Reference proteome</keyword>
<name>A0A4T0UJ27_9NEIS</name>
<keyword evidence="1" id="KW-0732">Signal</keyword>
<evidence type="ECO:0000313" key="3">
    <source>
        <dbReference type="Proteomes" id="UP000308891"/>
    </source>
</evidence>
<dbReference type="Proteomes" id="UP000308891">
    <property type="component" value="Unassembled WGS sequence"/>
</dbReference>
<reference evidence="2 3" key="1">
    <citation type="submission" date="2019-04" db="EMBL/GenBank/DDBJ databases">
        <title>Crenobacter sp. nov.</title>
        <authorList>
            <person name="Shi S."/>
        </authorList>
    </citation>
    <scope>NUCLEOTIDE SEQUENCE [LARGE SCALE GENOMIC DNA]</scope>
    <source>
        <strain evidence="2 3">GY 70310</strain>
    </source>
</reference>
<feature type="chain" id="PRO_5020293052" evidence="1">
    <location>
        <begin position="20"/>
        <end position="123"/>
    </location>
</feature>
<feature type="signal peptide" evidence="1">
    <location>
        <begin position="1"/>
        <end position="19"/>
    </location>
</feature>
<comment type="caution">
    <text evidence="2">The sequence shown here is derived from an EMBL/GenBank/DDBJ whole genome shotgun (WGS) entry which is preliminary data.</text>
</comment>
<sequence>MKKIFIFIVLVTFGVTVNAEDVAVSAVTQEQKQDFTLSMYQLLMQEYYPNVLAVIETVPNGLALIAGWNNERAKAKLPPVSPREAFNYIHGKKPHLADREMRILADGLSIVSNRVPEGLGSMQ</sequence>